<gene>
    <name evidence="6" type="primary">nusB</name>
    <name evidence="8" type="ORF">A2976_02860</name>
</gene>
<feature type="domain" description="NusB/RsmB/TIM44" evidence="7">
    <location>
        <begin position="9"/>
        <end position="134"/>
    </location>
</feature>
<keyword evidence="2 6" id="KW-0889">Transcription antitermination</keyword>
<dbReference type="SUPFAM" id="SSF48013">
    <property type="entry name" value="NusB-like"/>
    <property type="match status" value="1"/>
</dbReference>
<evidence type="ECO:0000256" key="3">
    <source>
        <dbReference type="ARBA" id="ARBA00022884"/>
    </source>
</evidence>
<dbReference type="AlphaFoldDB" id="A0A1F4VGY4"/>
<comment type="caution">
    <text evidence="8">The sequence shown here is derived from an EMBL/GenBank/DDBJ whole genome shotgun (WGS) entry which is preliminary data.</text>
</comment>
<evidence type="ECO:0000256" key="6">
    <source>
        <dbReference type="HAMAP-Rule" id="MF_00073"/>
    </source>
</evidence>
<accession>A0A1F4VGY4</accession>
<dbReference type="GO" id="GO:0005829">
    <property type="term" value="C:cytosol"/>
    <property type="evidence" value="ECO:0007669"/>
    <property type="project" value="TreeGrafter"/>
</dbReference>
<evidence type="ECO:0000256" key="2">
    <source>
        <dbReference type="ARBA" id="ARBA00022814"/>
    </source>
</evidence>
<dbReference type="InterPro" id="IPR006027">
    <property type="entry name" value="NusB_RsmB_TIM44"/>
</dbReference>
<dbReference type="InterPro" id="IPR035926">
    <property type="entry name" value="NusB-like_sf"/>
</dbReference>
<dbReference type="Gene3D" id="1.10.940.10">
    <property type="entry name" value="NusB-like"/>
    <property type="match status" value="1"/>
</dbReference>
<evidence type="ECO:0000259" key="7">
    <source>
        <dbReference type="Pfam" id="PF01029"/>
    </source>
</evidence>
<evidence type="ECO:0000313" key="8">
    <source>
        <dbReference type="EMBL" id="OGC56507.1"/>
    </source>
</evidence>
<dbReference type="PANTHER" id="PTHR11078:SF3">
    <property type="entry name" value="ANTITERMINATION NUSB DOMAIN-CONTAINING PROTEIN"/>
    <property type="match status" value="1"/>
</dbReference>
<dbReference type="GO" id="GO:0031564">
    <property type="term" value="P:transcription antitermination"/>
    <property type="evidence" value="ECO:0007669"/>
    <property type="project" value="UniProtKB-KW"/>
</dbReference>
<dbReference type="GO" id="GO:0003723">
    <property type="term" value="F:RNA binding"/>
    <property type="evidence" value="ECO:0007669"/>
    <property type="project" value="UniProtKB-UniRule"/>
</dbReference>
<dbReference type="Pfam" id="PF01029">
    <property type="entry name" value="NusB"/>
    <property type="match status" value="1"/>
</dbReference>
<dbReference type="EMBL" id="MEVJ01000048">
    <property type="protein sequence ID" value="OGC56507.1"/>
    <property type="molecule type" value="Genomic_DNA"/>
</dbReference>
<evidence type="ECO:0000313" key="9">
    <source>
        <dbReference type="Proteomes" id="UP000178346"/>
    </source>
</evidence>
<name>A0A1F4VGY4_UNCKA</name>
<evidence type="ECO:0000256" key="1">
    <source>
        <dbReference type="ARBA" id="ARBA00005952"/>
    </source>
</evidence>
<keyword evidence="4 6" id="KW-0805">Transcription regulation</keyword>
<dbReference type="NCBIfam" id="TIGR01951">
    <property type="entry name" value="nusB"/>
    <property type="match status" value="1"/>
</dbReference>
<reference evidence="8 9" key="1">
    <citation type="journal article" date="2016" name="Nat. Commun.">
        <title>Thousands of microbial genomes shed light on interconnected biogeochemical processes in an aquifer system.</title>
        <authorList>
            <person name="Anantharaman K."/>
            <person name="Brown C.T."/>
            <person name="Hug L.A."/>
            <person name="Sharon I."/>
            <person name="Castelle C.J."/>
            <person name="Probst A.J."/>
            <person name="Thomas B.C."/>
            <person name="Singh A."/>
            <person name="Wilkins M.J."/>
            <person name="Karaoz U."/>
            <person name="Brodie E.L."/>
            <person name="Williams K.H."/>
            <person name="Hubbard S.S."/>
            <person name="Banfield J.F."/>
        </authorList>
    </citation>
    <scope>NUCLEOTIDE SEQUENCE [LARGE SCALE GENOMIC DNA]</scope>
</reference>
<organism evidence="8 9">
    <name type="scientific">candidate division WWE3 bacterium RIFCSPLOWO2_01_FULL_41_9</name>
    <dbReference type="NCBI Taxonomy" id="1802626"/>
    <lineage>
        <taxon>Bacteria</taxon>
        <taxon>Katanobacteria</taxon>
    </lineage>
</organism>
<dbReference type="Proteomes" id="UP000178346">
    <property type="component" value="Unassembled WGS sequence"/>
</dbReference>
<keyword evidence="3 6" id="KW-0694">RNA-binding</keyword>
<evidence type="ECO:0000256" key="5">
    <source>
        <dbReference type="ARBA" id="ARBA00023163"/>
    </source>
</evidence>
<dbReference type="HAMAP" id="MF_00073">
    <property type="entry name" value="NusB"/>
    <property type="match status" value="1"/>
</dbReference>
<sequence>MKSRTDPRHTARKLALTSIFCWLFSEINDEECLLLAQDLLGYEDADPELTKSIIEGVKKSNNDIDRIIEMSAPEWPLDKISKVDLVILRIAIYELLYSKSVPEKVAVDEAVELAKEFGNDTSQRFVNGVLGNVIEHKKEHKI</sequence>
<comment type="similarity">
    <text evidence="1 6">Belongs to the NusB family.</text>
</comment>
<comment type="function">
    <text evidence="6">Involved in transcription antitermination. Required for transcription of ribosomal RNA (rRNA) genes. Binds specifically to the boxA antiterminator sequence of the ribosomal RNA (rrn) operons.</text>
</comment>
<dbReference type="GO" id="GO:0006353">
    <property type="term" value="P:DNA-templated transcription termination"/>
    <property type="evidence" value="ECO:0007669"/>
    <property type="project" value="UniProtKB-UniRule"/>
</dbReference>
<protein>
    <recommendedName>
        <fullName evidence="6">Transcription antitermination protein NusB</fullName>
    </recommendedName>
    <alternativeName>
        <fullName evidence="6">Antitermination factor NusB</fullName>
    </alternativeName>
</protein>
<evidence type="ECO:0000256" key="4">
    <source>
        <dbReference type="ARBA" id="ARBA00023015"/>
    </source>
</evidence>
<proteinExistence type="inferred from homology"/>
<dbReference type="InterPro" id="IPR011605">
    <property type="entry name" value="NusB_fam"/>
</dbReference>
<keyword evidence="5 6" id="KW-0804">Transcription</keyword>
<dbReference type="PANTHER" id="PTHR11078">
    <property type="entry name" value="N UTILIZATION SUBSTANCE PROTEIN B-RELATED"/>
    <property type="match status" value="1"/>
</dbReference>